<reference evidence="4" key="1">
    <citation type="journal article" date="2021" name="Proc. Natl. Acad. Sci. U.S.A.">
        <title>Three genomes in the algal genus Volvox reveal the fate of a haploid sex-determining region after a transition to homothallism.</title>
        <authorList>
            <person name="Yamamoto K."/>
            <person name="Hamaji T."/>
            <person name="Kawai-Toyooka H."/>
            <person name="Matsuzaki R."/>
            <person name="Takahashi F."/>
            <person name="Nishimura Y."/>
            <person name="Kawachi M."/>
            <person name="Noguchi H."/>
            <person name="Minakuchi Y."/>
            <person name="Umen J.G."/>
            <person name="Toyoda A."/>
            <person name="Nozaki H."/>
        </authorList>
    </citation>
    <scope>NUCLEOTIDE SEQUENCE</scope>
    <source>
        <strain evidence="4">NIES-3780</strain>
    </source>
</reference>
<evidence type="ECO:0000313" key="4">
    <source>
        <dbReference type="EMBL" id="GIL53382.1"/>
    </source>
</evidence>
<dbReference type="InterPro" id="IPR036396">
    <property type="entry name" value="Cyt_P450_sf"/>
</dbReference>
<keyword evidence="2" id="KW-0560">Oxidoreductase</keyword>
<evidence type="ECO:0000256" key="2">
    <source>
        <dbReference type="RuleBase" id="RU000461"/>
    </source>
</evidence>
<dbReference type="SUPFAM" id="SSF48264">
    <property type="entry name" value="Cytochrome P450"/>
    <property type="match status" value="1"/>
</dbReference>
<dbReference type="InterPro" id="IPR017972">
    <property type="entry name" value="Cyt_P450_CS"/>
</dbReference>
<dbReference type="GO" id="GO:0016705">
    <property type="term" value="F:oxidoreductase activity, acting on paired donors, with incorporation or reduction of molecular oxygen"/>
    <property type="evidence" value="ECO:0007669"/>
    <property type="project" value="InterPro"/>
</dbReference>
<dbReference type="PANTHER" id="PTHR24301">
    <property type="entry name" value="THROMBOXANE-A SYNTHASE"/>
    <property type="match status" value="1"/>
</dbReference>
<dbReference type="PROSITE" id="PS00086">
    <property type="entry name" value="CYTOCHROME_P450"/>
    <property type="match status" value="1"/>
</dbReference>
<keyword evidence="3" id="KW-0472">Membrane</keyword>
<keyword evidence="5" id="KW-1185">Reference proteome</keyword>
<dbReference type="InterPro" id="IPR001128">
    <property type="entry name" value="Cyt_P450"/>
</dbReference>
<dbReference type="PRINTS" id="PR00385">
    <property type="entry name" value="P450"/>
</dbReference>
<keyword evidence="3" id="KW-0812">Transmembrane</keyword>
<comment type="similarity">
    <text evidence="2">Belongs to the cytochrome P450 family.</text>
</comment>
<feature type="transmembrane region" description="Helical" evidence="3">
    <location>
        <begin position="6"/>
        <end position="28"/>
    </location>
</feature>
<accession>A0A8J4EZB6</accession>
<comment type="caution">
    <text evidence="4">The sequence shown here is derived from an EMBL/GenBank/DDBJ whole genome shotgun (WGS) entry which is preliminary data.</text>
</comment>
<dbReference type="GO" id="GO:0004497">
    <property type="term" value="F:monooxygenase activity"/>
    <property type="evidence" value="ECO:0007669"/>
    <property type="project" value="UniProtKB-KW"/>
</dbReference>
<protein>
    <recommendedName>
        <fullName evidence="6">Cytochrome P450</fullName>
    </recommendedName>
</protein>
<evidence type="ECO:0000256" key="3">
    <source>
        <dbReference type="SAM" id="Phobius"/>
    </source>
</evidence>
<dbReference type="Pfam" id="PF00067">
    <property type="entry name" value="p450"/>
    <property type="match status" value="2"/>
</dbReference>
<keyword evidence="1 2" id="KW-0349">Heme</keyword>
<comment type="cofactor">
    <cofactor evidence="1">
        <name>heme</name>
        <dbReference type="ChEBI" id="CHEBI:30413"/>
    </cofactor>
</comment>
<keyword evidence="2" id="KW-0503">Monooxygenase</keyword>
<evidence type="ECO:0008006" key="6">
    <source>
        <dbReference type="Google" id="ProtNLM"/>
    </source>
</evidence>
<evidence type="ECO:0000256" key="1">
    <source>
        <dbReference type="PIRSR" id="PIRSR602401-1"/>
    </source>
</evidence>
<dbReference type="AlphaFoldDB" id="A0A8J4EZB6"/>
<dbReference type="Gene3D" id="1.10.630.10">
    <property type="entry name" value="Cytochrome P450"/>
    <property type="match status" value="1"/>
</dbReference>
<organism evidence="4 5">
    <name type="scientific">Volvox africanus</name>
    <dbReference type="NCBI Taxonomy" id="51714"/>
    <lineage>
        <taxon>Eukaryota</taxon>
        <taxon>Viridiplantae</taxon>
        <taxon>Chlorophyta</taxon>
        <taxon>core chlorophytes</taxon>
        <taxon>Chlorophyceae</taxon>
        <taxon>CS clade</taxon>
        <taxon>Chlamydomonadales</taxon>
        <taxon>Volvocaceae</taxon>
        <taxon>Volvox</taxon>
    </lineage>
</organism>
<keyword evidence="3" id="KW-1133">Transmembrane helix</keyword>
<evidence type="ECO:0000313" key="5">
    <source>
        <dbReference type="Proteomes" id="UP000747399"/>
    </source>
</evidence>
<dbReference type="InterPro" id="IPR002401">
    <property type="entry name" value="Cyt_P450_E_grp-I"/>
</dbReference>
<dbReference type="PANTHER" id="PTHR24301:SF2">
    <property type="entry name" value="THROMBOXANE-A SYNTHASE"/>
    <property type="match status" value="1"/>
</dbReference>
<dbReference type="EMBL" id="BNCO01000015">
    <property type="protein sequence ID" value="GIL53382.1"/>
    <property type="molecule type" value="Genomic_DNA"/>
</dbReference>
<gene>
    <name evidence="4" type="ORF">Vafri_8997</name>
</gene>
<proteinExistence type="inferred from homology"/>
<dbReference type="PRINTS" id="PR00463">
    <property type="entry name" value="EP450I"/>
</dbReference>
<feature type="binding site" description="axial binding residue" evidence="1">
    <location>
        <position position="526"/>
    </location>
    <ligand>
        <name>heme</name>
        <dbReference type="ChEBI" id="CHEBI:30413"/>
    </ligand>
    <ligandPart>
        <name>Fe</name>
        <dbReference type="ChEBI" id="CHEBI:18248"/>
    </ligandPart>
</feature>
<dbReference type="Proteomes" id="UP000747399">
    <property type="component" value="Unassembled WGS sequence"/>
</dbReference>
<keyword evidence="1 2" id="KW-0479">Metal-binding</keyword>
<keyword evidence="1 2" id="KW-0408">Iron</keyword>
<dbReference type="GO" id="GO:0005506">
    <property type="term" value="F:iron ion binding"/>
    <property type="evidence" value="ECO:0007669"/>
    <property type="project" value="InterPro"/>
</dbReference>
<name>A0A8J4EZB6_9CHLO</name>
<sequence length="584" mass="64053">MLELASSAILSLCQALGILALLLILLGLDLDKRWRLRHIPGPPALPFLGSLPQIIETGSPTFFQQCRTKYGPVFRVAFGRNWVVVVTDPELMRQVGIRLLNRMMFRSVMRGDFARIDDLGLVMARGDFWRMLRNAWQPAFSPASLSGYFPRMVDCAVQLVERLEKRAVEGGEAARVDIWRELERMTLQVVGSTAYGVDFHAMDSKNDDSLASVAAAATADTVAATAALTSADAASRRQYGHMLVKACHDIFRYNNVIHGSKYLRISLLLPELRPLLSTLAYALPDLPFSKLLRARKQLRDACISLIDNWKTAAAVPTSAAAAVEGPAYNNAAATAAASAAVTPAAPTVAVGSFLGLILSARDKSSGDALSDLQVTAQVQTFILAGYETTANGLAFAVYCVAANPEVELRLLEEIDSVLGSERAPTEADLPQLPYTEAVFNEAMRLFPPIHMTSRVENTAVQVGEFIVPSQMPIFLSISSSHHDPGIWPRAEEFIPERFMPDSPRYAEVCARVPYAHSPFGYGSRMCIGLKFALQEAKVALARMYQRLRFQLEPGQVPLKTMVGLTLSPRNGVWVRPVPRHSRGE</sequence>
<dbReference type="GO" id="GO:0020037">
    <property type="term" value="F:heme binding"/>
    <property type="evidence" value="ECO:0007669"/>
    <property type="project" value="InterPro"/>
</dbReference>